<organism evidence="2 3">
    <name type="scientific">Myodes glareolus</name>
    <name type="common">Bank vole</name>
    <name type="synonym">Clethrionomys glareolus</name>
    <dbReference type="NCBI Taxonomy" id="447135"/>
    <lineage>
        <taxon>Eukaryota</taxon>
        <taxon>Metazoa</taxon>
        <taxon>Chordata</taxon>
        <taxon>Craniata</taxon>
        <taxon>Vertebrata</taxon>
        <taxon>Euteleostomi</taxon>
        <taxon>Mammalia</taxon>
        <taxon>Eutheria</taxon>
        <taxon>Euarchontoglires</taxon>
        <taxon>Glires</taxon>
        <taxon>Rodentia</taxon>
        <taxon>Myomorpha</taxon>
        <taxon>Muroidea</taxon>
        <taxon>Cricetidae</taxon>
        <taxon>Arvicolinae</taxon>
        <taxon>Myodes</taxon>
    </lineage>
</organism>
<dbReference type="Proteomes" id="UP001488838">
    <property type="component" value="Unassembled WGS sequence"/>
</dbReference>
<comment type="caution">
    <text evidence="2">The sequence shown here is derived from an EMBL/GenBank/DDBJ whole genome shotgun (WGS) entry which is preliminary data.</text>
</comment>
<evidence type="ECO:0000313" key="3">
    <source>
        <dbReference type="Proteomes" id="UP001488838"/>
    </source>
</evidence>
<reference evidence="2 3" key="1">
    <citation type="journal article" date="2023" name="bioRxiv">
        <title>Conserved and derived expression patterns and positive selection on dental genes reveal complex evolutionary context of ever-growing rodent molars.</title>
        <authorList>
            <person name="Calamari Z.T."/>
            <person name="Song A."/>
            <person name="Cohen E."/>
            <person name="Akter M."/>
            <person name="Roy R.D."/>
            <person name="Hallikas O."/>
            <person name="Christensen M.M."/>
            <person name="Li P."/>
            <person name="Marangoni P."/>
            <person name="Jernvall J."/>
            <person name="Klein O.D."/>
        </authorList>
    </citation>
    <scope>NUCLEOTIDE SEQUENCE [LARGE SCALE GENOMIC DNA]</scope>
    <source>
        <strain evidence="2">V071</strain>
    </source>
</reference>
<dbReference type="PANTHER" id="PTHR16200">
    <property type="entry name" value="RING ZINC FINGER"/>
    <property type="match status" value="1"/>
</dbReference>
<feature type="region of interest" description="Disordered" evidence="1">
    <location>
        <begin position="101"/>
        <end position="122"/>
    </location>
</feature>
<protein>
    <submittedName>
        <fullName evidence="2">Uncharacterized protein</fullName>
    </submittedName>
</protein>
<feature type="region of interest" description="Disordered" evidence="1">
    <location>
        <begin position="34"/>
        <end position="54"/>
    </location>
</feature>
<gene>
    <name evidence="2" type="ORF">U0070_021614</name>
</gene>
<evidence type="ECO:0000256" key="1">
    <source>
        <dbReference type="SAM" id="MobiDB-lite"/>
    </source>
</evidence>
<keyword evidence="3" id="KW-1185">Reference proteome</keyword>
<accession>A0AAW0I040</accession>
<dbReference type="InterPro" id="IPR051073">
    <property type="entry name" value="ZNRF3_Arkadia_E3_ligases"/>
</dbReference>
<dbReference type="AlphaFoldDB" id="A0AAW0I040"/>
<name>A0AAW0I040_MYOGA</name>
<dbReference type="EMBL" id="JBBHLL010000257">
    <property type="protein sequence ID" value="KAK7807882.1"/>
    <property type="molecule type" value="Genomic_DNA"/>
</dbReference>
<proteinExistence type="predicted"/>
<sequence length="144" mass="15508">MKFKFGAACAFPKGYVEQLTGKSLSDADALEPVKEEDDPCHLDPGFLASDKTSGGNAPLNEEINIASSDSEVEIVGVQEHARCAHPRGGVIQSVSSWKHGSGAQYGGSRQTQSWTAVTPQQTWSSPAEVVDLTLDEDSRRKYLL</sequence>
<feature type="compositionally biased region" description="Polar residues" evidence="1">
    <location>
        <begin position="107"/>
        <end position="122"/>
    </location>
</feature>
<evidence type="ECO:0000313" key="2">
    <source>
        <dbReference type="EMBL" id="KAK7807882.1"/>
    </source>
</evidence>